<reference evidence="2" key="1">
    <citation type="journal article" date="2021" name="PeerJ">
        <title>Extensive microbial diversity within the chicken gut microbiome revealed by metagenomics and culture.</title>
        <authorList>
            <person name="Gilroy R."/>
            <person name="Ravi A."/>
            <person name="Getino M."/>
            <person name="Pursley I."/>
            <person name="Horton D.L."/>
            <person name="Alikhan N.F."/>
            <person name="Baker D."/>
            <person name="Gharbi K."/>
            <person name="Hall N."/>
            <person name="Watson M."/>
            <person name="Adriaenssens E.M."/>
            <person name="Foster-Nyarko E."/>
            <person name="Jarju S."/>
            <person name="Secka A."/>
            <person name="Antonio M."/>
            <person name="Oren A."/>
            <person name="Chaudhuri R.R."/>
            <person name="La Ragione R."/>
            <person name="Hildebrand F."/>
            <person name="Pallen M.J."/>
        </authorList>
    </citation>
    <scope>NUCLEOTIDE SEQUENCE</scope>
    <source>
        <strain evidence="2">CHK195-9823</strain>
    </source>
</reference>
<accession>A0A9D1TEG6</accession>
<name>A0A9D1TEG6_9FIRM</name>
<protein>
    <submittedName>
        <fullName evidence="2">Uncharacterized protein</fullName>
    </submittedName>
</protein>
<proteinExistence type="predicted"/>
<evidence type="ECO:0000313" key="3">
    <source>
        <dbReference type="Proteomes" id="UP000886814"/>
    </source>
</evidence>
<feature type="coiled-coil region" evidence="1">
    <location>
        <begin position="25"/>
        <end position="52"/>
    </location>
</feature>
<organism evidence="2 3">
    <name type="scientific">Candidatus Blautia stercorigallinarum</name>
    <dbReference type="NCBI Taxonomy" id="2838501"/>
    <lineage>
        <taxon>Bacteria</taxon>
        <taxon>Bacillati</taxon>
        <taxon>Bacillota</taxon>
        <taxon>Clostridia</taxon>
        <taxon>Lachnospirales</taxon>
        <taxon>Lachnospiraceae</taxon>
        <taxon>Blautia</taxon>
    </lineage>
</organism>
<dbReference type="AlphaFoldDB" id="A0A9D1TEG6"/>
<dbReference type="Proteomes" id="UP000886814">
    <property type="component" value="Unassembled WGS sequence"/>
</dbReference>
<evidence type="ECO:0000256" key="1">
    <source>
        <dbReference type="SAM" id="Coils"/>
    </source>
</evidence>
<evidence type="ECO:0000313" key="2">
    <source>
        <dbReference type="EMBL" id="HIV38128.1"/>
    </source>
</evidence>
<comment type="caution">
    <text evidence="2">The sequence shown here is derived from an EMBL/GenBank/DDBJ whole genome shotgun (WGS) entry which is preliminary data.</text>
</comment>
<keyword evidence="1" id="KW-0175">Coiled coil</keyword>
<gene>
    <name evidence="2" type="ORF">H9747_03895</name>
</gene>
<dbReference type="SUPFAM" id="SSF57997">
    <property type="entry name" value="Tropomyosin"/>
    <property type="match status" value="1"/>
</dbReference>
<reference evidence="2" key="2">
    <citation type="submission" date="2021-04" db="EMBL/GenBank/DDBJ databases">
        <authorList>
            <person name="Gilroy R."/>
        </authorList>
    </citation>
    <scope>NUCLEOTIDE SEQUENCE</scope>
    <source>
        <strain evidence="2">CHK195-9823</strain>
    </source>
</reference>
<sequence length="149" mass="16550">MAEGELLTAIAGMLDGKLEPVMQKLTGLEDKMTGMEDKMSGLENRISGLEDRTSGIEGKAVGLEEKVSAIQKITAETKNELTEVKLHIENVTDKNITLLAENYCNLVNKLDENNKVTDVQLAYQIKVNFLIDDMEKMKKEIAQLKSHIA</sequence>
<dbReference type="EMBL" id="DXIQ01000024">
    <property type="protein sequence ID" value="HIV38128.1"/>
    <property type="molecule type" value="Genomic_DNA"/>
</dbReference>
<dbReference type="Gene3D" id="1.20.5.170">
    <property type="match status" value="1"/>
</dbReference>